<dbReference type="PROSITE" id="PS51892">
    <property type="entry name" value="SUBTILASE"/>
    <property type="match status" value="1"/>
</dbReference>
<feature type="domain" description="Secretion system C-terminal sorting" evidence="7">
    <location>
        <begin position="702"/>
        <end position="774"/>
    </location>
</feature>
<feature type="active site" description="Charge relay system" evidence="4 5">
    <location>
        <position position="208"/>
    </location>
</feature>
<dbReference type="Pfam" id="PF00082">
    <property type="entry name" value="Peptidase_S8"/>
    <property type="match status" value="1"/>
</dbReference>
<name>A0A9D2L396_9BACT</name>
<dbReference type="InterPro" id="IPR023828">
    <property type="entry name" value="Peptidase_S8_Ser-AS"/>
</dbReference>
<reference evidence="8" key="2">
    <citation type="submission" date="2021-04" db="EMBL/GenBank/DDBJ databases">
        <authorList>
            <person name="Gilroy R."/>
        </authorList>
    </citation>
    <scope>NUCLEOTIDE SEQUENCE</scope>
    <source>
        <strain evidence="8">CHK169-11906</strain>
    </source>
</reference>
<dbReference type="PRINTS" id="PR00723">
    <property type="entry name" value="SUBTILISIN"/>
</dbReference>
<dbReference type="InterPro" id="IPR022398">
    <property type="entry name" value="Peptidase_S8_His-AS"/>
</dbReference>
<dbReference type="GO" id="GO:0004252">
    <property type="term" value="F:serine-type endopeptidase activity"/>
    <property type="evidence" value="ECO:0007669"/>
    <property type="project" value="UniProtKB-UniRule"/>
</dbReference>
<reference evidence="8" key="1">
    <citation type="journal article" date="2021" name="PeerJ">
        <title>Extensive microbial diversity within the chicken gut microbiome revealed by metagenomics and culture.</title>
        <authorList>
            <person name="Gilroy R."/>
            <person name="Ravi A."/>
            <person name="Getino M."/>
            <person name="Pursley I."/>
            <person name="Horton D.L."/>
            <person name="Alikhan N.F."/>
            <person name="Baker D."/>
            <person name="Gharbi K."/>
            <person name="Hall N."/>
            <person name="Watson M."/>
            <person name="Adriaenssens E.M."/>
            <person name="Foster-Nyarko E."/>
            <person name="Jarju S."/>
            <person name="Secka A."/>
            <person name="Antonio M."/>
            <person name="Oren A."/>
            <person name="Chaudhuri R.R."/>
            <person name="La Ragione R."/>
            <person name="Hildebrand F."/>
            <person name="Pallen M.J."/>
        </authorList>
    </citation>
    <scope>NUCLEOTIDE SEQUENCE</scope>
    <source>
        <strain evidence="8">CHK169-11906</strain>
    </source>
</reference>
<comment type="caution">
    <text evidence="8">The sequence shown here is derived from an EMBL/GenBank/DDBJ whole genome shotgun (WGS) entry which is preliminary data.</text>
</comment>
<dbReference type="InterPro" id="IPR036852">
    <property type="entry name" value="Peptidase_S8/S53_dom_sf"/>
</dbReference>
<dbReference type="SUPFAM" id="SSF52743">
    <property type="entry name" value="Subtilisin-like"/>
    <property type="match status" value="1"/>
</dbReference>
<dbReference type="Proteomes" id="UP000824259">
    <property type="component" value="Unassembled WGS sequence"/>
</dbReference>
<feature type="active site" description="Charge relay system" evidence="4 5">
    <location>
        <position position="439"/>
    </location>
</feature>
<evidence type="ECO:0000256" key="3">
    <source>
        <dbReference type="ARBA" id="ARBA00022825"/>
    </source>
</evidence>
<evidence type="ECO:0000256" key="1">
    <source>
        <dbReference type="ARBA" id="ARBA00022670"/>
    </source>
</evidence>
<keyword evidence="2 5" id="KW-0378">Hydrolase</keyword>
<dbReference type="InterPro" id="IPR000209">
    <property type="entry name" value="Peptidase_S8/S53_dom"/>
</dbReference>
<protein>
    <submittedName>
        <fullName evidence="8">S8 family serine peptidase</fullName>
    </submittedName>
</protein>
<dbReference type="GO" id="GO:0016020">
    <property type="term" value="C:membrane"/>
    <property type="evidence" value="ECO:0007669"/>
    <property type="project" value="TreeGrafter"/>
</dbReference>
<dbReference type="InterPro" id="IPR015500">
    <property type="entry name" value="Peptidase_S8_subtilisin-rel"/>
</dbReference>
<accession>A0A9D2L396</accession>
<dbReference type="PROSITE" id="PS00138">
    <property type="entry name" value="SUBTILASE_SER"/>
    <property type="match status" value="1"/>
</dbReference>
<comment type="similarity">
    <text evidence="5">Belongs to the peptidase S8 family.</text>
</comment>
<dbReference type="PANTHER" id="PTHR42884">
    <property type="entry name" value="PROPROTEIN CONVERTASE SUBTILISIN/KEXIN-RELATED"/>
    <property type="match status" value="1"/>
</dbReference>
<dbReference type="Gene3D" id="3.40.50.200">
    <property type="entry name" value="Peptidase S8/S53 domain"/>
    <property type="match status" value="1"/>
</dbReference>
<dbReference type="InterPro" id="IPR026444">
    <property type="entry name" value="Secre_tail"/>
</dbReference>
<evidence type="ECO:0000313" key="9">
    <source>
        <dbReference type="Proteomes" id="UP000824259"/>
    </source>
</evidence>
<gene>
    <name evidence="8" type="ORF">H9779_03255</name>
</gene>
<evidence type="ECO:0000259" key="7">
    <source>
        <dbReference type="Pfam" id="PF18962"/>
    </source>
</evidence>
<dbReference type="EMBL" id="DWYR01000009">
    <property type="protein sequence ID" value="HJA98602.1"/>
    <property type="molecule type" value="Genomic_DNA"/>
</dbReference>
<keyword evidence="1 5" id="KW-0645">Protease</keyword>
<dbReference type="PROSITE" id="PS00137">
    <property type="entry name" value="SUBTILASE_HIS"/>
    <property type="match status" value="1"/>
</dbReference>
<sequence>MKLDRETADAIRITRTRSGELATGNISFDELCRRYHVIEMKRLFDDNGCAERTRESGLDLWYTITFEGDGEQIKRDFGNIPGVTHVEVPLRIKRAYRMHTAGTAPSIYVFGSVSEHAVPSNYPFNDPLFFRQWPLYNDGSINTKAVSGADVNVIPAWKKTAGRNDVIVAVVDEGVQYTHPDLAANMWSGIGRNFCSGNNSSITWGEGHGTHVAGTIAAVNNNGIGISGIAGGTGNGDGVKIMSCQIFHPTNGYYDANTDQTAQAIKYAADNGAVICQNSWGYAAGAFGSESQWISYDRAIKDAIDYFIAYAGMSPDGKTQTGPMAGGIVTFAAGNEYSAQPAYPAAYSACISVSSISCNYEAASYTNYGSTVDIAAPGGGAWASSSRDIPYNQGYNLSTIPTDLYNGQNFVYTTYEGYTEPIMIDYVEETGYGYMQGTSMACPHVSGVAALIVSQFGQPGFTQQECKEILLGTARNIDSYQPSKYAGRIGALVDAGAAVDAGHTPAPEAPTITSESGQSDSFSLSVDETKTLFYTLANYTDWRVNDVSGQVTYSISGDKVSLTFEGSRFTPGKYTVELIASNESSSTTRTITCTVVDPSGTQPPTITPAQGQSDSFTMDAGQVKTLQYTLSNFTNWEVQDDTNRIATSFANNVLTLTIDASKYTAGSYTARINVYNDTASTSRTISYTIEEAPAPGELTLDLYPNPCVDVLNFLANQSGAATIRILNSVGWEELNQSVVFSKGHPLTLDVSGFAPGTYLVDINYNGTRISRTIIKR</sequence>
<evidence type="ECO:0000256" key="4">
    <source>
        <dbReference type="PIRSR" id="PIRSR615500-1"/>
    </source>
</evidence>
<proteinExistence type="inferred from homology"/>
<dbReference type="NCBIfam" id="TIGR04183">
    <property type="entry name" value="Por_Secre_tail"/>
    <property type="match status" value="1"/>
</dbReference>
<dbReference type="AlphaFoldDB" id="A0A9D2L396"/>
<feature type="active site" description="Charge relay system" evidence="4 5">
    <location>
        <position position="172"/>
    </location>
</feature>
<evidence type="ECO:0000313" key="8">
    <source>
        <dbReference type="EMBL" id="HJA98602.1"/>
    </source>
</evidence>
<dbReference type="PANTHER" id="PTHR42884:SF14">
    <property type="entry name" value="NEUROENDOCRINE CONVERTASE 1"/>
    <property type="match status" value="1"/>
</dbReference>
<evidence type="ECO:0000256" key="5">
    <source>
        <dbReference type="PROSITE-ProRule" id="PRU01240"/>
    </source>
</evidence>
<feature type="domain" description="Peptidase S8/S53" evidence="6">
    <location>
        <begin position="164"/>
        <end position="477"/>
    </location>
</feature>
<evidence type="ECO:0000259" key="6">
    <source>
        <dbReference type="Pfam" id="PF00082"/>
    </source>
</evidence>
<evidence type="ECO:0000256" key="2">
    <source>
        <dbReference type="ARBA" id="ARBA00022801"/>
    </source>
</evidence>
<dbReference type="Pfam" id="PF18962">
    <property type="entry name" value="Por_Secre_tail"/>
    <property type="match status" value="1"/>
</dbReference>
<dbReference type="GO" id="GO:0016485">
    <property type="term" value="P:protein processing"/>
    <property type="evidence" value="ECO:0007669"/>
    <property type="project" value="TreeGrafter"/>
</dbReference>
<organism evidence="8 9">
    <name type="scientific">Candidatus Alistipes avicola</name>
    <dbReference type="NCBI Taxonomy" id="2838432"/>
    <lineage>
        <taxon>Bacteria</taxon>
        <taxon>Pseudomonadati</taxon>
        <taxon>Bacteroidota</taxon>
        <taxon>Bacteroidia</taxon>
        <taxon>Bacteroidales</taxon>
        <taxon>Rikenellaceae</taxon>
        <taxon>Alistipes</taxon>
    </lineage>
</organism>
<keyword evidence="3 5" id="KW-0720">Serine protease</keyword>